<evidence type="ECO:0000313" key="3">
    <source>
        <dbReference type="Proteomes" id="UP001371456"/>
    </source>
</evidence>
<sequence>MRTYGSVQICREFAQTHENARHLSDAEWSRQFIEWFKDRVTQLHKGDDSCFMEDLLSVIRGPTKYSTHSNVYIANGYRFHVEEYDKKLRTQNCGVVVLGEYDEDSENLDYYGMLTNIIELQFVMDRRVVLFRCNWFDVYDEIKGVKKDEFKMKPLKTENEVDSNMKSTIRYTFVAPGAIGKGWGRGLKSLGEKGNTPSKSLLPQSSDLVKKCIKEIETRGGVKFQPFPTKMTEPIDF</sequence>
<protein>
    <recommendedName>
        <fullName evidence="1">DUF4216 domain-containing protein</fullName>
    </recommendedName>
</protein>
<gene>
    <name evidence="2" type="ORF">RDI58_007202</name>
</gene>
<dbReference type="Proteomes" id="UP001371456">
    <property type="component" value="Unassembled WGS sequence"/>
</dbReference>
<evidence type="ECO:0000259" key="1">
    <source>
        <dbReference type="Pfam" id="PF13952"/>
    </source>
</evidence>
<name>A0AAN8YHH5_SOLBU</name>
<dbReference type="AlphaFoldDB" id="A0AAN8YHH5"/>
<organism evidence="2 3">
    <name type="scientific">Solanum bulbocastanum</name>
    <name type="common">Wild potato</name>
    <dbReference type="NCBI Taxonomy" id="147425"/>
    <lineage>
        <taxon>Eukaryota</taxon>
        <taxon>Viridiplantae</taxon>
        <taxon>Streptophyta</taxon>
        <taxon>Embryophyta</taxon>
        <taxon>Tracheophyta</taxon>
        <taxon>Spermatophyta</taxon>
        <taxon>Magnoliopsida</taxon>
        <taxon>eudicotyledons</taxon>
        <taxon>Gunneridae</taxon>
        <taxon>Pentapetalae</taxon>
        <taxon>asterids</taxon>
        <taxon>lamiids</taxon>
        <taxon>Solanales</taxon>
        <taxon>Solanaceae</taxon>
        <taxon>Solanoideae</taxon>
        <taxon>Solaneae</taxon>
        <taxon>Solanum</taxon>
    </lineage>
</organism>
<evidence type="ECO:0000313" key="2">
    <source>
        <dbReference type="EMBL" id="KAK6793749.1"/>
    </source>
</evidence>
<dbReference type="InterPro" id="IPR025312">
    <property type="entry name" value="DUF4216"/>
</dbReference>
<dbReference type="PANTHER" id="PTHR48258">
    <property type="entry name" value="DUF4218 DOMAIN-CONTAINING PROTEIN-RELATED"/>
    <property type="match status" value="1"/>
</dbReference>
<reference evidence="2 3" key="1">
    <citation type="submission" date="2024-02" db="EMBL/GenBank/DDBJ databases">
        <title>de novo genome assembly of Solanum bulbocastanum strain 11H21.</title>
        <authorList>
            <person name="Hosaka A.J."/>
        </authorList>
    </citation>
    <scope>NUCLEOTIDE SEQUENCE [LARGE SCALE GENOMIC DNA]</scope>
    <source>
        <tissue evidence="2">Young leaves</tissue>
    </source>
</reference>
<dbReference type="EMBL" id="JBANQN010000003">
    <property type="protein sequence ID" value="KAK6793749.1"/>
    <property type="molecule type" value="Genomic_DNA"/>
</dbReference>
<dbReference type="Pfam" id="PF13952">
    <property type="entry name" value="DUF4216"/>
    <property type="match status" value="1"/>
</dbReference>
<keyword evidence="3" id="KW-1185">Reference proteome</keyword>
<accession>A0AAN8YHH5</accession>
<comment type="caution">
    <text evidence="2">The sequence shown here is derived from an EMBL/GenBank/DDBJ whole genome shotgun (WGS) entry which is preliminary data.</text>
</comment>
<dbReference type="PANTHER" id="PTHR48258:SF4">
    <property type="entry name" value="DUF4216 DOMAIN-CONTAINING PROTEIN"/>
    <property type="match status" value="1"/>
</dbReference>
<feature type="domain" description="DUF4216" evidence="1">
    <location>
        <begin position="118"/>
        <end position="161"/>
    </location>
</feature>
<proteinExistence type="predicted"/>